<protein>
    <submittedName>
        <fullName evidence="7">23S rRNA (Uracil-5-)-methyltransferase RumA</fullName>
    </submittedName>
    <submittedName>
        <fullName evidence="6">RNA methyltransferase, TrmA family</fullName>
    </submittedName>
</protein>
<evidence type="ECO:0000313" key="9">
    <source>
        <dbReference type="Proteomes" id="UP000323392"/>
    </source>
</evidence>
<dbReference type="InterPro" id="IPR010280">
    <property type="entry name" value="U5_MeTrfase_fam"/>
</dbReference>
<dbReference type="OrthoDB" id="9804590at2"/>
<dbReference type="Gene3D" id="3.40.50.150">
    <property type="entry name" value="Vaccinia Virus protein VP39"/>
    <property type="match status" value="1"/>
</dbReference>
<feature type="binding site" evidence="4">
    <location>
        <position position="381"/>
    </location>
    <ligand>
        <name>S-adenosyl-L-methionine</name>
        <dbReference type="ChEBI" id="CHEBI:59789"/>
    </ligand>
</feature>
<sequence length="451" mass="51086">MKKREMLQFVVEDMEFGGNSCGYVDNKKVEIKGGIKGQVVKALVKRVKKDKVEAKLMEVVEPSYLEKAGVCKHYGQCGGCSMLSVLYEDQIKIKEDQLISLFKEGNISGFEFLGVEKSPNWHEYRNKMEYTFGDEEKNGPLTLGLHKKGRAYDIITVDDCFLVDEDFRKILKETVEYFKKTNLSYYKTMMHTGYLRNLVVRKGINTGEILINLVTSSQEEVDLTEYVNTLLSLQLNGEIVGILHTINDSLADAVKCDELKVLYGKDHFYEKLFDLKFKISPFSFFQTNTKGAEKLYSIVKEFIGDKKDKVIFDLYSGTGTIGQVLSKEAKKVIGIELIEEAVEAANENTKLNNITNCTFIAGDVGEKVKTLKEKPDIIVLDPPRPGIHKDALKDIIRFNAKQIIYVSCNPKTLVRDLAELEKAGYKVLKVKGMDMFPNTPHVETVVLMSRV</sequence>
<dbReference type="STRING" id="1121328.JWYL7_0245"/>
<dbReference type="RefSeq" id="WP_066067869.1">
    <property type="nucleotide sequence ID" value="NZ_FRBG01000007.1"/>
</dbReference>
<evidence type="ECO:0000256" key="3">
    <source>
        <dbReference type="ARBA" id="ARBA00022691"/>
    </source>
</evidence>
<dbReference type="SUPFAM" id="SSF50249">
    <property type="entry name" value="Nucleic acid-binding proteins"/>
    <property type="match status" value="1"/>
</dbReference>
<accession>A0A150FQ63</accession>
<evidence type="ECO:0000256" key="1">
    <source>
        <dbReference type="ARBA" id="ARBA00022603"/>
    </source>
</evidence>
<comment type="caution">
    <text evidence="6">The sequence shown here is derived from an EMBL/GenBank/DDBJ whole genome shotgun (WGS) entry which is preliminary data.</text>
</comment>
<feature type="binding site" evidence="4">
    <location>
        <position position="286"/>
    </location>
    <ligand>
        <name>S-adenosyl-L-methionine</name>
        <dbReference type="ChEBI" id="CHEBI:59789"/>
    </ligand>
</feature>
<dbReference type="EMBL" id="LSFY01000001">
    <property type="protein sequence ID" value="KXZ39170.1"/>
    <property type="molecule type" value="Genomic_DNA"/>
</dbReference>
<keyword evidence="9" id="KW-1185">Reference proteome</keyword>
<comment type="similarity">
    <text evidence="4">Belongs to the class I-like SAM-binding methyltransferase superfamily. RNA M5U methyltransferase family.</text>
</comment>
<dbReference type="GO" id="GO:0070475">
    <property type="term" value="P:rRNA base methylation"/>
    <property type="evidence" value="ECO:0007669"/>
    <property type="project" value="TreeGrafter"/>
</dbReference>
<keyword evidence="1 4" id="KW-0489">Methyltransferase</keyword>
<dbReference type="PATRIC" id="fig|1121328.3.peg.244"/>
<evidence type="ECO:0000313" key="7">
    <source>
        <dbReference type="EMBL" id="SHK92899.1"/>
    </source>
</evidence>
<dbReference type="FunFam" id="3.40.50.150:FF:000009">
    <property type="entry name" value="23S rRNA (Uracil(1939)-C(5))-methyltransferase RlmD"/>
    <property type="match status" value="1"/>
</dbReference>
<dbReference type="EMBL" id="FRBG01000007">
    <property type="protein sequence ID" value="SHK92899.1"/>
    <property type="molecule type" value="Genomic_DNA"/>
</dbReference>
<dbReference type="GO" id="GO:0070041">
    <property type="term" value="F:rRNA (uridine-C5-)-methyltransferase activity"/>
    <property type="evidence" value="ECO:0007669"/>
    <property type="project" value="TreeGrafter"/>
</dbReference>
<dbReference type="Proteomes" id="UP000323392">
    <property type="component" value="Unassembled WGS sequence"/>
</dbReference>
<feature type="binding site" evidence="4">
    <location>
        <position position="315"/>
    </location>
    <ligand>
        <name>S-adenosyl-L-methionine</name>
        <dbReference type="ChEBI" id="CHEBI:59789"/>
    </ligand>
</feature>
<keyword evidence="2 4" id="KW-0808">Transferase</keyword>
<dbReference type="NCBIfam" id="TIGR00479">
    <property type="entry name" value="rumA"/>
    <property type="match status" value="1"/>
</dbReference>
<evidence type="ECO:0000313" key="6">
    <source>
        <dbReference type="EMBL" id="KXZ39170.1"/>
    </source>
</evidence>
<evidence type="ECO:0000256" key="2">
    <source>
        <dbReference type="ARBA" id="ARBA00022679"/>
    </source>
</evidence>
<dbReference type="Gene3D" id="2.40.50.140">
    <property type="entry name" value="Nucleic acid-binding proteins"/>
    <property type="match status" value="1"/>
</dbReference>
<reference evidence="7 9" key="2">
    <citation type="submission" date="2016-11" db="EMBL/GenBank/DDBJ databases">
        <authorList>
            <person name="Varghese N."/>
            <person name="Submissions S."/>
        </authorList>
    </citation>
    <scope>NUCLEOTIDE SEQUENCE [LARGE SCALE GENOMIC DNA]</scope>
    <source>
        <strain evidence="7 9">DSM 7308</strain>
    </source>
</reference>
<dbReference type="InterPro" id="IPR012340">
    <property type="entry name" value="NA-bd_OB-fold"/>
</dbReference>
<organism evidence="6 8">
    <name type="scientific">Alkalithermobacter thermoalcaliphilus JW-YL-7 = DSM 7308</name>
    <dbReference type="NCBI Taxonomy" id="1121328"/>
    <lineage>
        <taxon>Bacteria</taxon>
        <taxon>Bacillati</taxon>
        <taxon>Bacillota</taxon>
        <taxon>Clostridia</taxon>
        <taxon>Peptostreptococcales</taxon>
        <taxon>Tepidibacteraceae</taxon>
        <taxon>Alkalithermobacter</taxon>
    </lineage>
</organism>
<dbReference type="PROSITE" id="PS01230">
    <property type="entry name" value="TRMA_1"/>
    <property type="match status" value="1"/>
</dbReference>
<dbReference type="InterPro" id="IPR029063">
    <property type="entry name" value="SAM-dependent_MTases_sf"/>
</dbReference>
<reference evidence="6 8" key="1">
    <citation type="submission" date="2016-02" db="EMBL/GenBank/DDBJ databases">
        <title>Draft genome sequence for Clostridium paradoxum JW-YL-7.</title>
        <authorList>
            <person name="Utturkar S.M."/>
            <person name="Lancaster A."/>
            <person name="Poole F.L."/>
            <person name="Adams M.W."/>
            <person name="Brown S.D."/>
        </authorList>
    </citation>
    <scope>NUCLEOTIDE SEQUENCE [LARGE SCALE GENOMIC DNA]</scope>
    <source>
        <strain evidence="6 8">JW-YL-7</strain>
    </source>
</reference>
<dbReference type="AlphaFoldDB" id="A0A150FQ63"/>
<dbReference type="FunFam" id="2.40.50.1070:FF:000003">
    <property type="entry name" value="23S rRNA (Uracil-5-)-methyltransferase RumA"/>
    <property type="match status" value="1"/>
</dbReference>
<dbReference type="Pfam" id="PF05958">
    <property type="entry name" value="tRNA_U5-meth_tr"/>
    <property type="match status" value="1"/>
</dbReference>
<evidence type="ECO:0000256" key="5">
    <source>
        <dbReference type="PROSITE-ProRule" id="PRU10015"/>
    </source>
</evidence>
<evidence type="ECO:0000256" key="4">
    <source>
        <dbReference type="PROSITE-ProRule" id="PRU01024"/>
    </source>
</evidence>
<feature type="active site" evidence="5">
    <location>
        <position position="408"/>
    </location>
</feature>
<dbReference type="Gene3D" id="2.40.50.1070">
    <property type="match status" value="1"/>
</dbReference>
<feature type="active site" description="Nucleophile" evidence="4">
    <location>
        <position position="408"/>
    </location>
</feature>
<evidence type="ECO:0000313" key="8">
    <source>
        <dbReference type="Proteomes" id="UP000092605"/>
    </source>
</evidence>
<dbReference type="InterPro" id="IPR030390">
    <property type="entry name" value="MeTrfase_TrmA_AS"/>
</dbReference>
<name>A0A150FQ63_CLOPD</name>
<proteinExistence type="inferred from homology"/>
<keyword evidence="3 4" id="KW-0949">S-adenosyl-L-methionine</keyword>
<dbReference type="PANTHER" id="PTHR11061">
    <property type="entry name" value="RNA M5U METHYLTRANSFERASE"/>
    <property type="match status" value="1"/>
</dbReference>
<dbReference type="CDD" id="cd02440">
    <property type="entry name" value="AdoMet_MTases"/>
    <property type="match status" value="1"/>
</dbReference>
<feature type="binding site" evidence="4">
    <location>
        <position position="336"/>
    </location>
    <ligand>
        <name>S-adenosyl-L-methionine</name>
        <dbReference type="ChEBI" id="CHEBI:59789"/>
    </ligand>
</feature>
<dbReference type="PANTHER" id="PTHR11061:SF30">
    <property type="entry name" value="TRNA (URACIL(54)-C(5))-METHYLTRANSFERASE"/>
    <property type="match status" value="1"/>
</dbReference>
<gene>
    <name evidence="6" type="ORF">JWYL7_0245</name>
    <name evidence="7" type="ORF">SAMN05661008_01159</name>
</gene>
<dbReference type="Proteomes" id="UP000092605">
    <property type="component" value="Unassembled WGS sequence"/>
</dbReference>
<dbReference type="PROSITE" id="PS51687">
    <property type="entry name" value="SAM_MT_RNA_M5U"/>
    <property type="match status" value="1"/>
</dbReference>
<dbReference type="SUPFAM" id="SSF53335">
    <property type="entry name" value="S-adenosyl-L-methionine-dependent methyltransferases"/>
    <property type="match status" value="1"/>
</dbReference>